<gene>
    <name evidence="1" type="ORF">S03H2_36436</name>
</gene>
<accession>X1GDC3</accession>
<protein>
    <submittedName>
        <fullName evidence="1">Uncharacterized protein</fullName>
    </submittedName>
</protein>
<comment type="caution">
    <text evidence="1">The sequence shown here is derived from an EMBL/GenBank/DDBJ whole genome shotgun (WGS) entry which is preliminary data.</text>
</comment>
<dbReference type="AlphaFoldDB" id="X1GDC3"/>
<organism evidence="1">
    <name type="scientific">marine sediment metagenome</name>
    <dbReference type="NCBI Taxonomy" id="412755"/>
    <lineage>
        <taxon>unclassified sequences</taxon>
        <taxon>metagenomes</taxon>
        <taxon>ecological metagenomes</taxon>
    </lineage>
</organism>
<reference evidence="1" key="1">
    <citation type="journal article" date="2014" name="Front. Microbiol.">
        <title>High frequency of phylogenetically diverse reductive dehalogenase-homologous genes in deep subseafloor sedimentary metagenomes.</title>
        <authorList>
            <person name="Kawai M."/>
            <person name="Futagami T."/>
            <person name="Toyoda A."/>
            <person name="Takaki Y."/>
            <person name="Nishi S."/>
            <person name="Hori S."/>
            <person name="Arai W."/>
            <person name="Tsubouchi T."/>
            <person name="Morono Y."/>
            <person name="Uchiyama I."/>
            <person name="Ito T."/>
            <person name="Fujiyama A."/>
            <person name="Inagaki F."/>
            <person name="Takami H."/>
        </authorList>
    </citation>
    <scope>NUCLEOTIDE SEQUENCE</scope>
    <source>
        <strain evidence="1">Expedition CK06-06</strain>
    </source>
</reference>
<feature type="non-terminal residue" evidence="1">
    <location>
        <position position="1"/>
    </location>
</feature>
<proteinExistence type="predicted"/>
<name>X1GDC3_9ZZZZ</name>
<dbReference type="EMBL" id="BARU01022357">
    <property type="protein sequence ID" value="GAH55896.1"/>
    <property type="molecule type" value="Genomic_DNA"/>
</dbReference>
<evidence type="ECO:0000313" key="1">
    <source>
        <dbReference type="EMBL" id="GAH55896.1"/>
    </source>
</evidence>
<sequence>FGSENSQEKSSWRMLLLVLAACTLELKALLRAWQTSISAED</sequence>